<keyword evidence="2" id="KW-1185">Reference proteome</keyword>
<accession>A0ACB8WFP2</accession>
<gene>
    <name evidence="1" type="ORF">L3Q82_009906</name>
</gene>
<proteinExistence type="predicted"/>
<dbReference type="EMBL" id="CM041541">
    <property type="protein sequence ID" value="KAI3366082.1"/>
    <property type="molecule type" value="Genomic_DNA"/>
</dbReference>
<protein>
    <submittedName>
        <fullName evidence="1">Uncharacterized protein</fullName>
    </submittedName>
</protein>
<comment type="caution">
    <text evidence="1">The sequence shown here is derived from an EMBL/GenBank/DDBJ whole genome shotgun (WGS) entry which is preliminary data.</text>
</comment>
<reference evidence="1" key="1">
    <citation type="submission" date="2022-04" db="EMBL/GenBank/DDBJ databases">
        <title>Jade perch genome.</title>
        <authorList>
            <person name="Chao B."/>
        </authorList>
    </citation>
    <scope>NUCLEOTIDE SEQUENCE</scope>
    <source>
        <strain evidence="1">CB-2022</strain>
    </source>
</reference>
<sequence length="1366" mass="146539">MFSPKSPKSLSKYVSRSPQGAGEQICMVECVCAPDCACSVHRTHCAPETKKNASDVEKQGFDNLAYEYGSQSELYLPPKTASRAAFKLLGLTPEHRAQAIETRISRLNGVLAVGLSLPSSSAKVDYDTSVITTKEIAVALRDMGLDVESAVKIRVDGMRCQSCVQSIEGQIGPLPGVSHIQVSLQDGAALIVYQPLLVTQQELRDKIEDMGFDATLADDPPGPALSWLHRDVSDTPNQTVTVWIVGMTCSSCVQSIEGRISQTTGVRSIEVSLTEGKGTVTFDPRLTEPERLRAAIEDMGFEASLEESAKTIQNHEKSRPVSSGPPDLSNLPPSNEAGVSNGTGSQPTSGSEIKAQKCFIHVVGMTCASCVANIERNLLKHRGIIAVLVSLMAGKAEVKYDSGVINAAAVTRLIEDLGFGAKLIEDNAVTQGKLDLTITGMTCASCVHNIESKLTTTKGILGCSVALATKKAQIQFDPEVIGARDVIKIIQSLGFEASLVKAGFKNNLDHTEEIQQQVSGLNLWKCSFLLSLVFGLPVMGLMIYMMVMDSQHQEHGGSMPEEQNVLPGLSLLNLAFFLLCTPVQIFGGRYFYIQAYRSLKHRTANMDVLIVLATSIAYIYSCVVLIVAMAERASQSPVTFFDTPPMLFVFIALGRWLEHVAKSKTSEALAKLMSLQATDATVVTLGPDHSIISEEQVVVELVQRGDIVKVVPGGKFPVDGKVIEGSSMADESLITGEPMPVSKKVGSLVIAGSINAHGSLLVEATHVGPDTTLSQIVKLVEEAQTSKAPIQQFADKLSGYFVPFIVIISLITLVAWMSIGFIDFDIVRENFPGYNQNISKAEVIVRFAFQASITVLSIACPCSLGLATPTAVMVGTGVGAQNGILIKGGEPLEMAHKIRVVMFDKTGTITNGVPRVTRVLVLWEMARMPLRKILAVVGTAEASSEHPLGMAVAKHCKEELGSATLGYCQDFQAVPGCGISCRVSNVEHLLQPKSEEHFLLPGATTDESSLLPAAEAPPTGLVAFSRKSRNKYFCLFTLLSDKPLSYSVVIGNREWMRRNGHHIEADVDAAMSSHETKGQTAILVAIDGVLCAMLAIADTVKAEAALAVHTLNSIGIEVVMITGDNRHTAKAIAAQVGIKKVFAEVLPSHKVAKVQELQEQGLRVAMVGDGVNDSPALARAADVGIAIGTGTDVAIEAADIVLIRNDLLDVVASIELSKKTVRRIRINFVLALIYNLLGIPIAAGVFMPVGLVLQPWMGSAAMAASSVSVVLSSLLLRMYKKTSVEHYEVRARGQMRSLRSSQISTHLGLEGQWRSPALPTAAREQLNQSDAVPSALAGQRGAINSVQDQQDRYSLLDHETAENLNV</sequence>
<evidence type="ECO:0000313" key="1">
    <source>
        <dbReference type="EMBL" id="KAI3366082.1"/>
    </source>
</evidence>
<name>A0ACB8WFP2_9TELE</name>
<dbReference type="Proteomes" id="UP000831701">
    <property type="component" value="Chromosome 11"/>
</dbReference>
<evidence type="ECO:0000313" key="2">
    <source>
        <dbReference type="Proteomes" id="UP000831701"/>
    </source>
</evidence>
<organism evidence="1 2">
    <name type="scientific">Scortum barcoo</name>
    <name type="common">barcoo grunter</name>
    <dbReference type="NCBI Taxonomy" id="214431"/>
    <lineage>
        <taxon>Eukaryota</taxon>
        <taxon>Metazoa</taxon>
        <taxon>Chordata</taxon>
        <taxon>Craniata</taxon>
        <taxon>Vertebrata</taxon>
        <taxon>Euteleostomi</taxon>
        <taxon>Actinopterygii</taxon>
        <taxon>Neopterygii</taxon>
        <taxon>Teleostei</taxon>
        <taxon>Neoteleostei</taxon>
        <taxon>Acanthomorphata</taxon>
        <taxon>Eupercaria</taxon>
        <taxon>Centrarchiformes</taxon>
        <taxon>Terapontoidei</taxon>
        <taxon>Terapontidae</taxon>
        <taxon>Scortum</taxon>
    </lineage>
</organism>